<dbReference type="EMBL" id="HACA01026350">
    <property type="protein sequence ID" value="CDW43711.1"/>
    <property type="molecule type" value="Transcribed_RNA"/>
</dbReference>
<feature type="non-terminal residue" evidence="2">
    <location>
        <position position="1"/>
    </location>
</feature>
<name>A0A0K2V151_LEPSM</name>
<organism evidence="2">
    <name type="scientific">Lepeophtheirus salmonis</name>
    <name type="common">Salmon louse</name>
    <name type="synonym">Caligus salmonis</name>
    <dbReference type="NCBI Taxonomy" id="72036"/>
    <lineage>
        <taxon>Eukaryota</taxon>
        <taxon>Metazoa</taxon>
        <taxon>Ecdysozoa</taxon>
        <taxon>Arthropoda</taxon>
        <taxon>Crustacea</taxon>
        <taxon>Multicrustacea</taxon>
        <taxon>Hexanauplia</taxon>
        <taxon>Copepoda</taxon>
        <taxon>Siphonostomatoida</taxon>
        <taxon>Caligidae</taxon>
        <taxon>Lepeophtheirus</taxon>
    </lineage>
</organism>
<evidence type="ECO:0000313" key="2">
    <source>
        <dbReference type="EMBL" id="CDW43711.1"/>
    </source>
</evidence>
<dbReference type="AlphaFoldDB" id="A0A0K2V151"/>
<sequence length="191" mass="22581">RRKQSSVHFCGEENTLYLVLNLITYISQPPFKDSHLSTMKVNIVICILILAYVSTPLAQPKTVSKPVRSNWMAYLDPSYWISNRKSSPNEQKRLRFNLLRRRLEERRRRPPYNKETRVQSDVQSTSPVNRRLELPPFVEGRKEDHYYDYYDNYVDSKIRTPARPTPNCVCRCDCCDCCPCLDDDKFTYIDT</sequence>
<protein>
    <submittedName>
        <fullName evidence="2">Uncharacterized protein</fullName>
    </submittedName>
</protein>
<keyword evidence="1" id="KW-0812">Transmembrane</keyword>
<keyword evidence="1" id="KW-1133">Transmembrane helix</keyword>
<dbReference type="OrthoDB" id="10622021at2759"/>
<feature type="transmembrane region" description="Helical" evidence="1">
    <location>
        <begin position="39"/>
        <end position="58"/>
    </location>
</feature>
<evidence type="ECO:0000256" key="1">
    <source>
        <dbReference type="SAM" id="Phobius"/>
    </source>
</evidence>
<keyword evidence="1" id="KW-0472">Membrane</keyword>
<proteinExistence type="predicted"/>
<reference evidence="2" key="1">
    <citation type="submission" date="2014-05" db="EMBL/GenBank/DDBJ databases">
        <authorList>
            <person name="Chronopoulou M."/>
        </authorList>
    </citation>
    <scope>NUCLEOTIDE SEQUENCE</scope>
    <source>
        <tissue evidence="2">Whole organism</tissue>
    </source>
</reference>
<accession>A0A0K2V151</accession>